<evidence type="ECO:0000256" key="1">
    <source>
        <dbReference type="SAM" id="Coils"/>
    </source>
</evidence>
<protein>
    <submittedName>
        <fullName evidence="3">Uncharacterized protein</fullName>
    </submittedName>
</protein>
<feature type="compositionally biased region" description="Basic residues" evidence="2">
    <location>
        <begin position="448"/>
        <end position="460"/>
    </location>
</feature>
<feature type="region of interest" description="Disordered" evidence="2">
    <location>
        <begin position="440"/>
        <end position="496"/>
    </location>
</feature>
<comment type="caution">
    <text evidence="3">The sequence shown here is derived from an EMBL/GenBank/DDBJ whole genome shotgun (WGS) entry which is preliminary data.</text>
</comment>
<feature type="region of interest" description="Disordered" evidence="2">
    <location>
        <begin position="24"/>
        <end position="43"/>
    </location>
</feature>
<dbReference type="EMBL" id="RWGY01000176">
    <property type="protein sequence ID" value="TVU03452.1"/>
    <property type="molecule type" value="Genomic_DNA"/>
</dbReference>
<dbReference type="Gene3D" id="1.10.287.1490">
    <property type="match status" value="1"/>
</dbReference>
<organism evidence="3 4">
    <name type="scientific">Eragrostis curvula</name>
    <name type="common">weeping love grass</name>
    <dbReference type="NCBI Taxonomy" id="38414"/>
    <lineage>
        <taxon>Eukaryota</taxon>
        <taxon>Viridiplantae</taxon>
        <taxon>Streptophyta</taxon>
        <taxon>Embryophyta</taxon>
        <taxon>Tracheophyta</taxon>
        <taxon>Spermatophyta</taxon>
        <taxon>Magnoliopsida</taxon>
        <taxon>Liliopsida</taxon>
        <taxon>Poales</taxon>
        <taxon>Poaceae</taxon>
        <taxon>PACMAD clade</taxon>
        <taxon>Chloridoideae</taxon>
        <taxon>Eragrostideae</taxon>
        <taxon>Eragrostidinae</taxon>
        <taxon>Eragrostis</taxon>
    </lineage>
</organism>
<feature type="region of interest" description="Disordered" evidence="2">
    <location>
        <begin position="351"/>
        <end position="386"/>
    </location>
</feature>
<keyword evidence="4" id="KW-1185">Reference proteome</keyword>
<feature type="coiled-coil region" evidence="1">
    <location>
        <begin position="208"/>
        <end position="298"/>
    </location>
</feature>
<sequence>MDMITNPKGGGQVSSIAKVWKTSKDAPSKGFAGPTKNTSSSTDVGWSVVSEKAKIQDKNLAIAAPVLVTPGSKAKIQDKTQDIEASVEAQIQDKVVGEAAASGCLSLRNMSELRQIATNLGPLSDRSGIQLPYEPQVQPRNILSLSAGGELFLHSIFETMQEEFLPFDMTFDSVEVVEGPSLACDESLAITHASLRQYREQSRMKLDQDTLRKDLSVLETKVKEKEEALALSEKRAADLSSEKDILCKSTEDFKTKVASLERQIEELDSSLAKAREANQDLRGKVDAANQEFAALAKAEKLRLSGLCDRVRDALVSVGTVPEQLPEALIKFADHIDESFWSRVLAIGRQPQSEDSSDVSLSEFATPESSSDVSLSEFATPRPSSQRLARCEPSIEIFSSLSEINLSSDSDPLSPVEGGGGSFTFPLGSLVAIGRVYNSGSDASEGCRGRGRRGSRGRRSRGGPSYSRGSARKKRGGQGRRSLSVDSEGPSSRFDPASQIERMVSSGVVDPVFQRPYSPSSGYDFDEFSIVYQMLIELGLIVKQEPDDGSP</sequence>
<feature type="non-terminal residue" evidence="3">
    <location>
        <position position="1"/>
    </location>
</feature>
<evidence type="ECO:0000256" key="2">
    <source>
        <dbReference type="SAM" id="MobiDB-lite"/>
    </source>
</evidence>
<keyword evidence="1" id="KW-0175">Coiled coil</keyword>
<reference evidence="3 4" key="1">
    <citation type="journal article" date="2019" name="Sci. Rep.">
        <title>A high-quality genome of Eragrostis curvula grass provides insights into Poaceae evolution and supports new strategies to enhance forage quality.</title>
        <authorList>
            <person name="Carballo J."/>
            <person name="Santos B.A.C.M."/>
            <person name="Zappacosta D."/>
            <person name="Garbus I."/>
            <person name="Selva J.P."/>
            <person name="Gallo C.A."/>
            <person name="Diaz A."/>
            <person name="Albertini E."/>
            <person name="Caccamo M."/>
            <person name="Echenique V."/>
        </authorList>
    </citation>
    <scope>NUCLEOTIDE SEQUENCE [LARGE SCALE GENOMIC DNA]</scope>
    <source>
        <strain evidence="4">cv. Victoria</strain>
        <tissue evidence="3">Leaf</tissue>
    </source>
</reference>
<evidence type="ECO:0000313" key="4">
    <source>
        <dbReference type="Proteomes" id="UP000324897"/>
    </source>
</evidence>
<dbReference type="Proteomes" id="UP000324897">
    <property type="component" value="Unassembled WGS sequence"/>
</dbReference>
<dbReference type="Gramene" id="TVU03452">
    <property type="protein sequence ID" value="TVU03452"/>
    <property type="gene ID" value="EJB05_51003"/>
</dbReference>
<accession>A0A5J9SWV8</accession>
<gene>
    <name evidence="3" type="ORF">EJB05_51003</name>
</gene>
<evidence type="ECO:0000313" key="3">
    <source>
        <dbReference type="EMBL" id="TVU03452.1"/>
    </source>
</evidence>
<dbReference type="AlphaFoldDB" id="A0A5J9SWV8"/>
<name>A0A5J9SWV8_9POAL</name>
<proteinExistence type="predicted"/>